<sequence length="115" mass="12822">MLFQLSSAFPVPNTVDQDFDLSNGFDFASLPDFDFDHESFRLPDDVQSAFTDLENQLNDKGNNYVEVEHFPGLAEELEKTGWGKTPSSLESIAIRIEKDRGKATELGHNTAQVLG</sequence>
<name>A0A5B6VS44_9ROSI</name>
<protein>
    <submittedName>
        <fullName evidence="1">60S ribosomal L24</fullName>
    </submittedName>
</protein>
<gene>
    <name evidence="1" type="ORF">EPI10_022504</name>
</gene>
<evidence type="ECO:0000313" key="1">
    <source>
        <dbReference type="EMBL" id="KAA3471990.1"/>
    </source>
</evidence>
<dbReference type="PANTHER" id="PTHR35021">
    <property type="match status" value="1"/>
</dbReference>
<dbReference type="EMBL" id="SMMG02000005">
    <property type="protein sequence ID" value="KAA3471990.1"/>
    <property type="molecule type" value="Genomic_DNA"/>
</dbReference>
<keyword evidence="2" id="KW-1185">Reference proteome</keyword>
<evidence type="ECO:0000313" key="2">
    <source>
        <dbReference type="Proteomes" id="UP000325315"/>
    </source>
</evidence>
<reference evidence="2" key="1">
    <citation type="journal article" date="2019" name="Plant Biotechnol. J.">
        <title>Genome sequencing of the Australian wild diploid species Gossypium australe highlights disease resistance and delayed gland morphogenesis.</title>
        <authorList>
            <person name="Cai Y."/>
            <person name="Cai X."/>
            <person name="Wang Q."/>
            <person name="Wang P."/>
            <person name="Zhang Y."/>
            <person name="Cai C."/>
            <person name="Xu Y."/>
            <person name="Wang K."/>
            <person name="Zhou Z."/>
            <person name="Wang C."/>
            <person name="Geng S."/>
            <person name="Li B."/>
            <person name="Dong Q."/>
            <person name="Hou Y."/>
            <person name="Wang H."/>
            <person name="Ai P."/>
            <person name="Liu Z."/>
            <person name="Yi F."/>
            <person name="Sun M."/>
            <person name="An G."/>
            <person name="Cheng J."/>
            <person name="Zhang Y."/>
            <person name="Shi Q."/>
            <person name="Xie Y."/>
            <person name="Shi X."/>
            <person name="Chang Y."/>
            <person name="Huang F."/>
            <person name="Chen Y."/>
            <person name="Hong S."/>
            <person name="Mi L."/>
            <person name="Sun Q."/>
            <person name="Zhang L."/>
            <person name="Zhou B."/>
            <person name="Peng R."/>
            <person name="Zhang X."/>
            <person name="Liu F."/>
        </authorList>
    </citation>
    <scope>NUCLEOTIDE SEQUENCE [LARGE SCALE GENOMIC DNA]</scope>
    <source>
        <strain evidence="2">cv. PA1801</strain>
    </source>
</reference>
<dbReference type="PANTHER" id="PTHR35021:SF8">
    <property type="entry name" value="FIBER PROTEIN FB17"/>
    <property type="match status" value="1"/>
</dbReference>
<accession>A0A5B6VS44</accession>
<dbReference type="OrthoDB" id="997798at2759"/>
<dbReference type="AlphaFoldDB" id="A0A5B6VS44"/>
<organism evidence="1 2">
    <name type="scientific">Gossypium australe</name>
    <dbReference type="NCBI Taxonomy" id="47621"/>
    <lineage>
        <taxon>Eukaryota</taxon>
        <taxon>Viridiplantae</taxon>
        <taxon>Streptophyta</taxon>
        <taxon>Embryophyta</taxon>
        <taxon>Tracheophyta</taxon>
        <taxon>Spermatophyta</taxon>
        <taxon>Magnoliopsida</taxon>
        <taxon>eudicotyledons</taxon>
        <taxon>Gunneridae</taxon>
        <taxon>Pentapetalae</taxon>
        <taxon>rosids</taxon>
        <taxon>malvids</taxon>
        <taxon>Malvales</taxon>
        <taxon>Malvaceae</taxon>
        <taxon>Malvoideae</taxon>
        <taxon>Gossypium</taxon>
    </lineage>
</organism>
<dbReference type="Proteomes" id="UP000325315">
    <property type="component" value="Unassembled WGS sequence"/>
</dbReference>
<proteinExistence type="predicted"/>
<comment type="caution">
    <text evidence="1">The sequence shown here is derived from an EMBL/GenBank/DDBJ whole genome shotgun (WGS) entry which is preliminary data.</text>
</comment>